<comment type="caution">
    <text evidence="1">The sequence shown here is derived from an EMBL/GenBank/DDBJ whole genome shotgun (WGS) entry which is preliminary data.</text>
</comment>
<proteinExistence type="predicted"/>
<dbReference type="InParanoid" id="A0A419QI74"/>
<keyword evidence="2" id="KW-1185">Reference proteome</keyword>
<accession>A0A419QI74</accession>
<dbReference type="EMBL" id="NIRI02000056">
    <property type="protein sequence ID" value="KAG5443499.1"/>
    <property type="molecule type" value="Genomic_DNA"/>
</dbReference>
<evidence type="ECO:0000313" key="1">
    <source>
        <dbReference type="EMBL" id="KAG5443499.1"/>
    </source>
</evidence>
<sequence length="256" mass="28791">MSFSLHHKKSAQKAFAVLRMIRSTFSRSTRIDFKILHGAYVRTLLGCANHVVYSGRKKHVILIERVQRAATKMVAGHKSVDYETSLEVLDLSPLESRCLRGDLFQQPAFSPLTQLTHGGGVERRFLSSEPTLFLGKICLISGNRCVTTAAERQEQTRPGKFGRKPRFCISIRESVAVQYSRNGIDFSKATTFSGLPFHREFGRLAYAKEHVTKPAQPMEFDQFTFRGRVISSENYSTNFSITDPVFPPDSGNVPKA</sequence>
<name>A0A419QI74_CLOSI</name>
<dbReference type="AlphaFoldDB" id="A0A419QI74"/>
<reference evidence="1 2" key="2">
    <citation type="journal article" date="2021" name="Genomics">
        <title>High-quality reference genome for Clonorchis sinensis.</title>
        <authorList>
            <person name="Young N.D."/>
            <person name="Stroehlein A.J."/>
            <person name="Kinkar L."/>
            <person name="Wang T."/>
            <person name="Sohn W.M."/>
            <person name="Chang B.C.H."/>
            <person name="Kaur P."/>
            <person name="Weisz D."/>
            <person name="Dudchenko O."/>
            <person name="Aiden E.L."/>
            <person name="Korhonen P.K."/>
            <person name="Gasser R.B."/>
        </authorList>
    </citation>
    <scope>NUCLEOTIDE SEQUENCE [LARGE SCALE GENOMIC DNA]</scope>
    <source>
        <strain evidence="1">Cs-k2</strain>
    </source>
</reference>
<gene>
    <name evidence="1" type="ORF">CSKR_101059</name>
</gene>
<dbReference type="Proteomes" id="UP000286415">
    <property type="component" value="Unassembled WGS sequence"/>
</dbReference>
<reference evidence="1 2" key="1">
    <citation type="journal article" date="2018" name="Biotechnol. Adv.">
        <title>Improved genomic resources and new bioinformatic workflow for the carcinogenic parasite Clonorchis sinensis: Biotechnological implications.</title>
        <authorList>
            <person name="Wang D."/>
            <person name="Korhonen P.K."/>
            <person name="Gasser R.B."/>
            <person name="Young N.D."/>
        </authorList>
    </citation>
    <scope>NUCLEOTIDE SEQUENCE [LARGE SCALE GENOMIC DNA]</scope>
    <source>
        <strain evidence="1">Cs-k2</strain>
    </source>
</reference>
<protein>
    <submittedName>
        <fullName evidence="1">Uncharacterized protein</fullName>
    </submittedName>
</protein>
<evidence type="ECO:0000313" key="2">
    <source>
        <dbReference type="Proteomes" id="UP000286415"/>
    </source>
</evidence>
<organism evidence="1 2">
    <name type="scientific">Clonorchis sinensis</name>
    <name type="common">Chinese liver fluke</name>
    <dbReference type="NCBI Taxonomy" id="79923"/>
    <lineage>
        <taxon>Eukaryota</taxon>
        <taxon>Metazoa</taxon>
        <taxon>Spiralia</taxon>
        <taxon>Lophotrochozoa</taxon>
        <taxon>Platyhelminthes</taxon>
        <taxon>Trematoda</taxon>
        <taxon>Digenea</taxon>
        <taxon>Opisthorchiida</taxon>
        <taxon>Opisthorchiata</taxon>
        <taxon>Opisthorchiidae</taxon>
        <taxon>Clonorchis</taxon>
    </lineage>
</organism>
<dbReference type="OrthoDB" id="6152726at2759"/>